<gene>
    <name evidence="1" type="ordered locus">THEYE_A1912</name>
</gene>
<protein>
    <submittedName>
        <fullName evidence="1">Lipoprotein, putative</fullName>
    </submittedName>
</protein>
<name>B5YI71_THEYD</name>
<dbReference type="HOGENOM" id="CLU_1495526_0_0_0"/>
<dbReference type="RefSeq" id="WP_012544999.1">
    <property type="nucleotide sequence ID" value="NC_011296.1"/>
</dbReference>
<dbReference type="AlphaFoldDB" id="B5YI71"/>
<accession>B5YI71</accession>
<reference evidence="1 2" key="2">
    <citation type="journal article" date="2015" name="Genome Announc.">
        <title>Genome Sequence of the Sulfate-Reducing Thermophilic Bacterium Thermodesulfovibrio yellowstonii Strain DSM 11347T (Phylum Nitrospirae).</title>
        <authorList>
            <person name="Bhatnagar S."/>
            <person name="Badger J.H."/>
            <person name="Madupu R."/>
            <person name="Khouri H.M."/>
            <person name="O'Connor E.M."/>
            <person name="Robb F.T."/>
            <person name="Ward N.L."/>
            <person name="Eisen J.A."/>
        </authorList>
    </citation>
    <scope>NUCLEOTIDE SEQUENCE [LARGE SCALE GENOMIC DNA]</scope>
    <source>
        <strain evidence="2">ATCC 51303 / DSM 11347 / YP87</strain>
    </source>
</reference>
<keyword evidence="2" id="KW-1185">Reference proteome</keyword>
<organism evidence="1 2">
    <name type="scientific">Thermodesulfovibrio yellowstonii (strain ATCC 51303 / DSM 11347 / YP87)</name>
    <dbReference type="NCBI Taxonomy" id="289376"/>
    <lineage>
        <taxon>Bacteria</taxon>
        <taxon>Pseudomonadati</taxon>
        <taxon>Nitrospirota</taxon>
        <taxon>Thermodesulfovibrionia</taxon>
        <taxon>Thermodesulfovibrionales</taxon>
        <taxon>Thermodesulfovibrionaceae</taxon>
        <taxon>Thermodesulfovibrio</taxon>
    </lineage>
</organism>
<dbReference type="KEGG" id="tye:THEYE_A1912"/>
<keyword evidence="1" id="KW-0449">Lipoprotein</keyword>
<proteinExistence type="predicted"/>
<dbReference type="Proteomes" id="UP000000718">
    <property type="component" value="Chromosome"/>
</dbReference>
<dbReference type="eggNOG" id="ENOG5033JE4">
    <property type="taxonomic scope" value="Bacteria"/>
</dbReference>
<dbReference type="OrthoDB" id="9938978at2"/>
<evidence type="ECO:0000313" key="1">
    <source>
        <dbReference type="EMBL" id="ACI20261.1"/>
    </source>
</evidence>
<dbReference type="InParanoid" id="B5YI71"/>
<dbReference type="EnsemblBacteria" id="ACI20261">
    <property type="protein sequence ID" value="ACI20261"/>
    <property type="gene ID" value="THEYE_A1912"/>
</dbReference>
<reference evidence="2" key="1">
    <citation type="submission" date="2008-08" db="EMBL/GenBank/DDBJ databases">
        <title>The complete genome sequence of Thermodesulfovibrio yellowstonii strain ATCC 51303 / DSM 11347 / YP87.</title>
        <authorList>
            <person name="Dodson R.J."/>
            <person name="Durkin A.S."/>
            <person name="Wu M."/>
            <person name="Eisen J."/>
            <person name="Sutton G."/>
        </authorList>
    </citation>
    <scope>NUCLEOTIDE SEQUENCE [LARGE SCALE GENOMIC DNA]</scope>
    <source>
        <strain evidence="2">ATCC 51303 / DSM 11347 / YP87</strain>
    </source>
</reference>
<dbReference type="PROSITE" id="PS51257">
    <property type="entry name" value="PROKAR_LIPOPROTEIN"/>
    <property type="match status" value="1"/>
</dbReference>
<dbReference type="STRING" id="289376.THEYE_A1912"/>
<sequence>MTKKILIPLFILFLLQSCSWITDFYVLNSSKSPIVITFKQPKSPETTPYLEKLKAKSLELYQKMKPTPCPLEKDIKNGKYPEICDEDFKNCRTSNPTEYKFDREECSLELTLESNQAVKLFSICCSYTGVIDEKEDIKNISQSAEGDTISLIIKSFASTTQYKGIELMRAFKKQKRQDMF</sequence>
<evidence type="ECO:0000313" key="2">
    <source>
        <dbReference type="Proteomes" id="UP000000718"/>
    </source>
</evidence>
<dbReference type="EMBL" id="CP001147">
    <property type="protein sequence ID" value="ACI20261.1"/>
    <property type="molecule type" value="Genomic_DNA"/>
</dbReference>
<dbReference type="PATRIC" id="fig|289376.4.peg.1868"/>